<comment type="caution">
    <text evidence="1">The sequence shown here is derived from an EMBL/GenBank/DDBJ whole genome shotgun (WGS) entry which is preliminary data.</text>
</comment>
<organism evidence="1 2">
    <name type="scientific">Microbacterium marinilacus</name>
    <dbReference type="NCBI Taxonomy" id="415209"/>
    <lineage>
        <taxon>Bacteria</taxon>
        <taxon>Bacillati</taxon>
        <taxon>Actinomycetota</taxon>
        <taxon>Actinomycetes</taxon>
        <taxon>Micrococcales</taxon>
        <taxon>Microbacteriaceae</taxon>
        <taxon>Microbacterium</taxon>
    </lineage>
</organism>
<accession>A0ABP7B3Y7</accession>
<protein>
    <submittedName>
        <fullName evidence="1">Uncharacterized protein</fullName>
    </submittedName>
</protein>
<keyword evidence="2" id="KW-1185">Reference proteome</keyword>
<name>A0ABP7B3Y7_9MICO</name>
<evidence type="ECO:0000313" key="2">
    <source>
        <dbReference type="Proteomes" id="UP001410795"/>
    </source>
</evidence>
<dbReference type="EMBL" id="BAAAYV010000002">
    <property type="protein sequence ID" value="GAA3647159.1"/>
    <property type="molecule type" value="Genomic_DNA"/>
</dbReference>
<dbReference type="RefSeq" id="WP_221856750.1">
    <property type="nucleotide sequence ID" value="NZ_BAAAYV010000002.1"/>
</dbReference>
<sequence>MDNTAFAPDVPVAAPALRGRERLARAGAALWRVVAPDDRVIGHLRQVDHPLGVRFRAERLQLPPRPGGAAGRFVEVGEFWGADEAVASLRS</sequence>
<gene>
    <name evidence="1" type="ORF">GCM10022202_03180</name>
</gene>
<proteinExistence type="predicted"/>
<evidence type="ECO:0000313" key="1">
    <source>
        <dbReference type="EMBL" id="GAA3647159.1"/>
    </source>
</evidence>
<reference evidence="2" key="1">
    <citation type="journal article" date="2019" name="Int. J. Syst. Evol. Microbiol.">
        <title>The Global Catalogue of Microorganisms (GCM) 10K type strain sequencing project: providing services to taxonomists for standard genome sequencing and annotation.</title>
        <authorList>
            <consortium name="The Broad Institute Genomics Platform"/>
            <consortium name="The Broad Institute Genome Sequencing Center for Infectious Disease"/>
            <person name="Wu L."/>
            <person name="Ma J."/>
        </authorList>
    </citation>
    <scope>NUCLEOTIDE SEQUENCE [LARGE SCALE GENOMIC DNA]</scope>
    <source>
        <strain evidence="2">JCM 16546</strain>
    </source>
</reference>
<dbReference type="Proteomes" id="UP001410795">
    <property type="component" value="Unassembled WGS sequence"/>
</dbReference>